<dbReference type="Pfam" id="PF02366">
    <property type="entry name" value="PMT"/>
    <property type="match status" value="1"/>
</dbReference>
<evidence type="ECO:0000256" key="7">
    <source>
        <dbReference type="ARBA" id="ARBA00022692"/>
    </source>
</evidence>
<dbReference type="InterPro" id="IPR027005">
    <property type="entry name" value="PMT-like"/>
</dbReference>
<evidence type="ECO:0000259" key="16">
    <source>
        <dbReference type="PROSITE" id="PS50919"/>
    </source>
</evidence>
<keyword evidence="5 14" id="KW-0328">Glycosyltransferase</keyword>
<evidence type="ECO:0000256" key="13">
    <source>
        <dbReference type="ARBA" id="ARBA00045102"/>
    </source>
</evidence>
<dbReference type="PANTHER" id="PTHR10050:SF46">
    <property type="entry name" value="PROTEIN O-MANNOSYL-TRANSFERASE 2"/>
    <property type="match status" value="1"/>
</dbReference>
<feature type="transmembrane region" description="Helical" evidence="14">
    <location>
        <begin position="703"/>
        <end position="728"/>
    </location>
</feature>
<organism evidence="17 18">
    <name type="scientific">Nadsonia fulvescens var. elongata DSM 6958</name>
    <dbReference type="NCBI Taxonomy" id="857566"/>
    <lineage>
        <taxon>Eukaryota</taxon>
        <taxon>Fungi</taxon>
        <taxon>Dikarya</taxon>
        <taxon>Ascomycota</taxon>
        <taxon>Saccharomycotina</taxon>
        <taxon>Dipodascomycetes</taxon>
        <taxon>Dipodascales</taxon>
        <taxon>Dipodascales incertae sedis</taxon>
        <taxon>Nadsonia</taxon>
    </lineage>
</organism>
<protein>
    <recommendedName>
        <fullName evidence="4 14">Dolichyl-phosphate-mannose--protein mannosyltransferase</fullName>
        <ecNumber evidence="4 14">2.4.1.109</ecNumber>
    </recommendedName>
</protein>
<feature type="region of interest" description="Disordered" evidence="15">
    <location>
        <begin position="1"/>
        <end position="38"/>
    </location>
</feature>
<comment type="catalytic activity">
    <reaction evidence="12 14">
        <text>a di-trans,poly-cis-dolichyl beta-D-mannosyl phosphate + L-threonyl-[protein] = 3-O-(alpha-D-mannosyl)-L-threonyl-[protein] + a di-trans,poly-cis-dolichyl phosphate + H(+)</text>
        <dbReference type="Rhea" id="RHEA:53396"/>
        <dbReference type="Rhea" id="RHEA-COMP:11060"/>
        <dbReference type="Rhea" id="RHEA-COMP:13547"/>
        <dbReference type="Rhea" id="RHEA-COMP:19498"/>
        <dbReference type="Rhea" id="RHEA-COMP:19501"/>
        <dbReference type="ChEBI" id="CHEBI:15378"/>
        <dbReference type="ChEBI" id="CHEBI:30013"/>
        <dbReference type="ChEBI" id="CHEBI:57683"/>
        <dbReference type="ChEBI" id="CHEBI:58211"/>
        <dbReference type="ChEBI" id="CHEBI:137323"/>
        <dbReference type="EC" id="2.4.1.109"/>
    </reaction>
</comment>
<dbReference type="AlphaFoldDB" id="A0A1E3PFW6"/>
<feature type="transmembrane region" description="Helical" evidence="14">
    <location>
        <begin position="287"/>
        <end position="306"/>
    </location>
</feature>
<evidence type="ECO:0000256" key="9">
    <source>
        <dbReference type="ARBA" id="ARBA00022824"/>
    </source>
</evidence>
<dbReference type="InterPro" id="IPR032421">
    <property type="entry name" value="PMT_4TMC"/>
</dbReference>
<keyword evidence="6 14" id="KW-0808">Transferase</keyword>
<dbReference type="SUPFAM" id="SSF82109">
    <property type="entry name" value="MIR domain"/>
    <property type="match status" value="1"/>
</dbReference>
<feature type="transmembrane region" description="Helical" evidence="14">
    <location>
        <begin position="239"/>
        <end position="267"/>
    </location>
</feature>
<keyword evidence="8" id="KW-0677">Repeat</keyword>
<evidence type="ECO:0000256" key="4">
    <source>
        <dbReference type="ARBA" id="ARBA00012839"/>
    </source>
</evidence>
<keyword evidence="18" id="KW-1185">Reference proteome</keyword>
<dbReference type="Pfam" id="PF16192">
    <property type="entry name" value="PMT_4TMC"/>
    <property type="match status" value="1"/>
</dbReference>
<evidence type="ECO:0000313" key="18">
    <source>
        <dbReference type="Proteomes" id="UP000095009"/>
    </source>
</evidence>
<dbReference type="GO" id="GO:0004169">
    <property type="term" value="F:dolichyl-phosphate-mannose-protein mannosyltransferase activity"/>
    <property type="evidence" value="ECO:0007669"/>
    <property type="project" value="UniProtKB-UniRule"/>
</dbReference>
<dbReference type="OrthoDB" id="292747at2759"/>
<feature type="domain" description="MIR" evidence="16">
    <location>
        <begin position="470"/>
        <end position="528"/>
    </location>
</feature>
<dbReference type="InterPro" id="IPR036300">
    <property type="entry name" value="MIR_dom_sf"/>
</dbReference>
<feature type="transmembrane region" description="Helical" evidence="14">
    <location>
        <begin position="178"/>
        <end position="195"/>
    </location>
</feature>
<feature type="transmembrane region" description="Helical" evidence="14">
    <location>
        <begin position="646"/>
        <end position="666"/>
    </location>
</feature>
<dbReference type="EC" id="2.4.1.109" evidence="4 14"/>
<dbReference type="EMBL" id="KV454412">
    <property type="protein sequence ID" value="ODQ64299.1"/>
    <property type="molecule type" value="Genomic_DNA"/>
</dbReference>
<feature type="domain" description="MIR" evidence="16">
    <location>
        <begin position="406"/>
        <end position="462"/>
    </location>
</feature>
<evidence type="ECO:0000313" key="17">
    <source>
        <dbReference type="EMBL" id="ODQ64299.1"/>
    </source>
</evidence>
<dbReference type="PROSITE" id="PS50919">
    <property type="entry name" value="MIR"/>
    <property type="match status" value="3"/>
</dbReference>
<dbReference type="PANTHER" id="PTHR10050">
    <property type="entry name" value="DOLICHYL-PHOSPHATE-MANNOSE--PROTEIN MANNOSYLTRANSFERASE"/>
    <property type="match status" value="1"/>
</dbReference>
<dbReference type="UniPathway" id="UPA00378"/>
<reference evidence="17 18" key="1">
    <citation type="journal article" date="2016" name="Proc. Natl. Acad. Sci. U.S.A.">
        <title>Comparative genomics of biotechnologically important yeasts.</title>
        <authorList>
            <person name="Riley R."/>
            <person name="Haridas S."/>
            <person name="Wolfe K.H."/>
            <person name="Lopes M.R."/>
            <person name="Hittinger C.T."/>
            <person name="Goeker M."/>
            <person name="Salamov A.A."/>
            <person name="Wisecaver J.H."/>
            <person name="Long T.M."/>
            <person name="Calvey C.H."/>
            <person name="Aerts A.L."/>
            <person name="Barry K.W."/>
            <person name="Choi C."/>
            <person name="Clum A."/>
            <person name="Coughlan A.Y."/>
            <person name="Deshpande S."/>
            <person name="Douglass A.P."/>
            <person name="Hanson S.J."/>
            <person name="Klenk H.-P."/>
            <person name="LaButti K.M."/>
            <person name="Lapidus A."/>
            <person name="Lindquist E.A."/>
            <person name="Lipzen A.M."/>
            <person name="Meier-Kolthoff J.P."/>
            <person name="Ohm R.A."/>
            <person name="Otillar R.P."/>
            <person name="Pangilinan J.L."/>
            <person name="Peng Y."/>
            <person name="Rokas A."/>
            <person name="Rosa C.A."/>
            <person name="Scheuner C."/>
            <person name="Sibirny A.A."/>
            <person name="Slot J.C."/>
            <person name="Stielow J.B."/>
            <person name="Sun H."/>
            <person name="Kurtzman C.P."/>
            <person name="Blackwell M."/>
            <person name="Grigoriev I.V."/>
            <person name="Jeffries T.W."/>
        </authorList>
    </citation>
    <scope>NUCLEOTIDE SEQUENCE [LARGE SCALE GENOMIC DNA]</scope>
    <source>
        <strain evidence="17 18">DSM 6958</strain>
    </source>
</reference>
<proteinExistence type="inferred from homology"/>
<evidence type="ECO:0000256" key="3">
    <source>
        <dbReference type="ARBA" id="ARBA00007222"/>
    </source>
</evidence>
<evidence type="ECO:0000256" key="15">
    <source>
        <dbReference type="SAM" id="MobiDB-lite"/>
    </source>
</evidence>
<dbReference type="FunFam" id="2.80.10.50:FF:000012">
    <property type="entry name" value="Protein O-mannosyl-transferase 1"/>
    <property type="match status" value="1"/>
</dbReference>
<evidence type="ECO:0000256" key="1">
    <source>
        <dbReference type="ARBA" id="ARBA00004477"/>
    </source>
</evidence>
<keyword evidence="9 14" id="KW-0256">Endoplasmic reticulum</keyword>
<comment type="catalytic activity">
    <reaction evidence="13 14">
        <text>a di-trans,poly-cis-dolichyl beta-D-mannosyl phosphate + L-seryl-[protein] = 3-O-(alpha-D-mannosyl)-L-seryl-[protein] + a di-trans,poly-cis-dolichyl phosphate + H(+)</text>
        <dbReference type="Rhea" id="RHEA:17377"/>
        <dbReference type="Rhea" id="RHEA-COMP:9863"/>
        <dbReference type="Rhea" id="RHEA-COMP:13546"/>
        <dbReference type="Rhea" id="RHEA-COMP:19498"/>
        <dbReference type="Rhea" id="RHEA-COMP:19501"/>
        <dbReference type="ChEBI" id="CHEBI:15378"/>
        <dbReference type="ChEBI" id="CHEBI:29999"/>
        <dbReference type="ChEBI" id="CHEBI:57683"/>
        <dbReference type="ChEBI" id="CHEBI:58211"/>
        <dbReference type="ChEBI" id="CHEBI:137321"/>
        <dbReference type="EC" id="2.4.1.109"/>
    </reaction>
</comment>
<dbReference type="InterPro" id="IPR003342">
    <property type="entry name" value="ArnT-like_N"/>
</dbReference>
<evidence type="ECO:0000256" key="6">
    <source>
        <dbReference type="ARBA" id="ARBA00022679"/>
    </source>
</evidence>
<evidence type="ECO:0000256" key="2">
    <source>
        <dbReference type="ARBA" id="ARBA00004922"/>
    </source>
</evidence>
<keyword evidence="10 14" id="KW-1133">Transmembrane helix</keyword>
<dbReference type="GO" id="GO:0005789">
    <property type="term" value="C:endoplasmic reticulum membrane"/>
    <property type="evidence" value="ECO:0007669"/>
    <property type="project" value="UniProtKB-SubCell"/>
</dbReference>
<keyword evidence="11 14" id="KW-0472">Membrane</keyword>
<gene>
    <name evidence="17" type="ORF">NADFUDRAFT_83824</name>
</gene>
<comment type="subcellular location">
    <subcellularLocation>
        <location evidence="1 14">Endoplasmic reticulum membrane</location>
        <topology evidence="1 14">Multi-pass membrane protein</topology>
    </subcellularLocation>
</comment>
<name>A0A1E3PFW6_9ASCO</name>
<feature type="transmembrane region" description="Helical" evidence="14">
    <location>
        <begin position="201"/>
        <end position="219"/>
    </location>
</feature>
<sequence>MSASSVASGVDRGSIKKRHDKRESRSASPEVIVEDNEITKKATTDTTTKASKCQSTCTLLLSLESYIMPIIFTGLSIWTRLHGIGRSTVVTWDEAHFGKFGSYYITGEYYFDVHPPLGKMLCGLSGWIANFNGTFNFESGHQYPEDVDFVTMRTFNAWFNILCVPVAYFTAKELKFKLPAVWFITLMMLLEHSYIVLGKFILLDSMLALFTFTTLYCLAKFHNLQNQSFTAKWWTWSTLLGLSIGCVCSVKMVGLFITAVVGVYTVADLWIKFGDVKMPYKTYALHWISRIMSLIVIPLLVFLLCFKIHFALLYRTGTGDSNMSSLFQANLVGSDVGGGPMNVAFGSQVTFKSQANNGGLLHSHIQTYPEGSGQQQVTTYHHKDTNNNWQIERKRYEPSYKPEDEIAFLKDQDVIRILHPSTGRNLHTHEVKAPLAKGQWEVSCYGNNDVGDEKDNWIVEIVNEAEPVKDGLVHPLTTTIRLKSAVLGCYLTGHGNNLPQWGFRQGEISCDPKAKPNDRKTWWNVENHWNDRLPASVDRKLPKTSFLKDFIHLNIAQMASNNALIPDADKQDNLSSDAWEWPTLHVGLRLCGWGGESWRYFLLGSPFNTWGSSIAVILFMFASAFYLVRWQRKCGDFNNATLEHYFMAGVIPFLGWVFHYFPFIVMSRVTYVHHYLPALYFAVIIFAFMVELILWRANKYVSGAVYAILYAGCIGVFWHMAPICMGMIGDFEKYKKLEWLSTWNIT</sequence>
<feature type="domain" description="MIR" evidence="16">
    <location>
        <begin position="340"/>
        <end position="394"/>
    </location>
</feature>
<evidence type="ECO:0000256" key="11">
    <source>
        <dbReference type="ARBA" id="ARBA00023136"/>
    </source>
</evidence>
<keyword evidence="7 14" id="KW-0812">Transmembrane</keyword>
<feature type="transmembrane region" description="Helical" evidence="14">
    <location>
        <begin position="155"/>
        <end position="171"/>
    </location>
</feature>
<dbReference type="Proteomes" id="UP000095009">
    <property type="component" value="Unassembled WGS sequence"/>
</dbReference>
<dbReference type="Pfam" id="PF02815">
    <property type="entry name" value="MIR"/>
    <property type="match status" value="1"/>
</dbReference>
<dbReference type="CDD" id="cd23284">
    <property type="entry name" value="beta-trefoil_MIR_PMT2-like"/>
    <property type="match status" value="1"/>
</dbReference>
<comment type="function">
    <text evidence="14">Transfers mannose from Dol-P-mannose to Ser or Thr residues on proteins.</text>
</comment>
<feature type="transmembrane region" description="Helical" evidence="14">
    <location>
        <begin position="678"/>
        <end position="697"/>
    </location>
</feature>
<evidence type="ECO:0000256" key="8">
    <source>
        <dbReference type="ARBA" id="ARBA00022737"/>
    </source>
</evidence>
<accession>A0A1E3PFW6</accession>
<dbReference type="SMART" id="SM00472">
    <property type="entry name" value="MIR"/>
    <property type="match status" value="3"/>
</dbReference>
<evidence type="ECO:0000256" key="10">
    <source>
        <dbReference type="ARBA" id="ARBA00022989"/>
    </source>
</evidence>
<evidence type="ECO:0000256" key="12">
    <source>
        <dbReference type="ARBA" id="ARBA00045085"/>
    </source>
</evidence>
<evidence type="ECO:0000256" key="14">
    <source>
        <dbReference type="RuleBase" id="RU367007"/>
    </source>
</evidence>
<comment type="similarity">
    <text evidence="3 14">Belongs to the glycosyltransferase 39 family.</text>
</comment>
<feature type="transmembrane region" description="Helical" evidence="14">
    <location>
        <begin position="607"/>
        <end position="626"/>
    </location>
</feature>
<dbReference type="Gene3D" id="2.80.10.50">
    <property type="match status" value="1"/>
</dbReference>
<evidence type="ECO:0000256" key="5">
    <source>
        <dbReference type="ARBA" id="ARBA00022676"/>
    </source>
</evidence>
<dbReference type="InterPro" id="IPR016093">
    <property type="entry name" value="MIR_motif"/>
</dbReference>
<comment type="pathway">
    <text evidence="2 14">Protein modification; protein glycosylation.</text>
</comment>
<dbReference type="STRING" id="857566.A0A1E3PFW6"/>